<feature type="domain" description="SPOR" evidence="1">
    <location>
        <begin position="180"/>
        <end position="254"/>
    </location>
</feature>
<organism evidence="2 3">
    <name type="scientific">Blautia difficilis</name>
    <dbReference type="NCBI Taxonomy" id="2763027"/>
    <lineage>
        <taxon>Bacteria</taxon>
        <taxon>Bacillati</taxon>
        <taxon>Bacillota</taxon>
        <taxon>Clostridia</taxon>
        <taxon>Lachnospirales</taxon>
        <taxon>Lachnospiraceae</taxon>
        <taxon>Blautia</taxon>
    </lineage>
</organism>
<dbReference type="Gene3D" id="3.40.630.40">
    <property type="entry name" value="Zn-dependent exopeptidases"/>
    <property type="match status" value="1"/>
</dbReference>
<dbReference type="PANTHER" id="PTHR30404">
    <property type="entry name" value="N-ACETYLMURAMOYL-L-ALANINE AMIDASE"/>
    <property type="match status" value="1"/>
</dbReference>
<dbReference type="InterPro" id="IPR007730">
    <property type="entry name" value="SPOR-like_dom"/>
</dbReference>
<dbReference type="SUPFAM" id="SSF110997">
    <property type="entry name" value="Sporulation related repeat"/>
    <property type="match status" value="1"/>
</dbReference>
<dbReference type="Pfam" id="PF01520">
    <property type="entry name" value="Amidase_3"/>
    <property type="match status" value="1"/>
</dbReference>
<dbReference type="PROSITE" id="PS51724">
    <property type="entry name" value="SPOR"/>
    <property type="match status" value="1"/>
</dbReference>
<name>A0ABR7IIV0_9FIRM</name>
<evidence type="ECO:0000313" key="2">
    <source>
        <dbReference type="EMBL" id="MBC5779957.1"/>
    </source>
</evidence>
<dbReference type="RefSeq" id="WP_186995014.1">
    <property type="nucleotide sequence ID" value="NZ_JACOQG010000014.1"/>
</dbReference>
<keyword evidence="3" id="KW-1185">Reference proteome</keyword>
<dbReference type="Pfam" id="PF05036">
    <property type="entry name" value="SPOR"/>
    <property type="match status" value="1"/>
</dbReference>
<dbReference type="InterPro" id="IPR050695">
    <property type="entry name" value="N-acetylmuramoyl_amidase_3"/>
</dbReference>
<dbReference type="CDD" id="cd02696">
    <property type="entry name" value="MurNAc-LAA"/>
    <property type="match status" value="1"/>
</dbReference>
<proteinExistence type="predicted"/>
<protein>
    <submittedName>
        <fullName evidence="2">N-acetylmuramoyl-L-alanine amidase</fullName>
    </submittedName>
</protein>
<evidence type="ECO:0000259" key="1">
    <source>
        <dbReference type="PROSITE" id="PS51724"/>
    </source>
</evidence>
<dbReference type="InterPro" id="IPR002508">
    <property type="entry name" value="MurNAc-LAA_cat"/>
</dbReference>
<dbReference type="SMART" id="SM00646">
    <property type="entry name" value="Ami_3"/>
    <property type="match status" value="1"/>
</dbReference>
<dbReference type="PANTHER" id="PTHR30404:SF8">
    <property type="entry name" value="AUTOLYSIN PH-RELATED"/>
    <property type="match status" value="1"/>
</dbReference>
<dbReference type="EMBL" id="JACOQG010000014">
    <property type="protein sequence ID" value="MBC5779957.1"/>
    <property type="molecule type" value="Genomic_DNA"/>
</dbReference>
<sequence>MAYSIMLDAGHGGQDPGAVYKGRQEKDDNLKLALAVGKILESNGINVLYTRTTDVYQTPFEKAQLANQAKVDYFISFHRNSSSGEDKYTGVEVLVYDKSGIKYQMAENILGALGEIGFREIGVKERPGLVVLRKTRMPALLIEIGFINSEKDNQLFDNKFAEIAQSIADAILGTLDKEIIEEPLYYRVQTGAFRNRKNADRMLYQLLDKGYPSFLLHENGLFKVQTGAYRQLGNAVRMEQRLREDGYHTVIVTR</sequence>
<reference evidence="2 3" key="1">
    <citation type="submission" date="2020-08" db="EMBL/GenBank/DDBJ databases">
        <title>Genome public.</title>
        <authorList>
            <person name="Liu C."/>
            <person name="Sun Q."/>
        </authorList>
    </citation>
    <scope>NUCLEOTIDE SEQUENCE [LARGE SCALE GENOMIC DNA]</scope>
    <source>
        <strain evidence="2 3">M29</strain>
    </source>
</reference>
<dbReference type="SUPFAM" id="SSF53187">
    <property type="entry name" value="Zn-dependent exopeptidases"/>
    <property type="match status" value="1"/>
</dbReference>
<dbReference type="Proteomes" id="UP000649826">
    <property type="component" value="Unassembled WGS sequence"/>
</dbReference>
<dbReference type="InterPro" id="IPR036680">
    <property type="entry name" value="SPOR-like_sf"/>
</dbReference>
<evidence type="ECO:0000313" key="3">
    <source>
        <dbReference type="Proteomes" id="UP000649826"/>
    </source>
</evidence>
<dbReference type="Gene3D" id="3.30.70.1070">
    <property type="entry name" value="Sporulation related repeat"/>
    <property type="match status" value="1"/>
</dbReference>
<comment type="caution">
    <text evidence="2">The sequence shown here is derived from an EMBL/GenBank/DDBJ whole genome shotgun (WGS) entry which is preliminary data.</text>
</comment>
<accession>A0ABR7IIV0</accession>
<gene>
    <name evidence="2" type="ORF">H8Z82_09830</name>
</gene>